<dbReference type="EMBL" id="CM056741">
    <property type="protein sequence ID" value="KAJ8682278.1"/>
    <property type="molecule type" value="Genomic_DNA"/>
</dbReference>
<reference evidence="1" key="1">
    <citation type="submission" date="2023-04" db="EMBL/GenBank/DDBJ databases">
        <title>A chromosome-level genome assembly of the parasitoid wasp Eretmocerus hayati.</title>
        <authorList>
            <person name="Zhong Y."/>
            <person name="Liu S."/>
            <person name="Liu Y."/>
        </authorList>
    </citation>
    <scope>NUCLEOTIDE SEQUENCE</scope>
    <source>
        <strain evidence="1">ZJU_SS_LIU_2023</strain>
    </source>
</reference>
<comment type="caution">
    <text evidence="1">The sequence shown here is derived from an EMBL/GenBank/DDBJ whole genome shotgun (WGS) entry which is preliminary data.</text>
</comment>
<evidence type="ECO:0000313" key="1">
    <source>
        <dbReference type="EMBL" id="KAJ8682278.1"/>
    </source>
</evidence>
<keyword evidence="2" id="KW-1185">Reference proteome</keyword>
<proteinExistence type="predicted"/>
<dbReference type="Proteomes" id="UP001239111">
    <property type="component" value="Chromosome 1"/>
</dbReference>
<gene>
    <name evidence="1" type="ORF">QAD02_018070</name>
</gene>
<name>A0ACC2PGT4_9HYME</name>
<protein>
    <submittedName>
        <fullName evidence="1">Uncharacterized protein</fullName>
    </submittedName>
</protein>
<accession>A0ACC2PGT4</accession>
<organism evidence="1 2">
    <name type="scientific">Eretmocerus hayati</name>
    <dbReference type="NCBI Taxonomy" id="131215"/>
    <lineage>
        <taxon>Eukaryota</taxon>
        <taxon>Metazoa</taxon>
        <taxon>Ecdysozoa</taxon>
        <taxon>Arthropoda</taxon>
        <taxon>Hexapoda</taxon>
        <taxon>Insecta</taxon>
        <taxon>Pterygota</taxon>
        <taxon>Neoptera</taxon>
        <taxon>Endopterygota</taxon>
        <taxon>Hymenoptera</taxon>
        <taxon>Apocrita</taxon>
        <taxon>Proctotrupomorpha</taxon>
        <taxon>Chalcidoidea</taxon>
        <taxon>Aphelinidae</taxon>
        <taxon>Aphelininae</taxon>
        <taxon>Eretmocerus</taxon>
    </lineage>
</organism>
<evidence type="ECO:0000313" key="2">
    <source>
        <dbReference type="Proteomes" id="UP001239111"/>
    </source>
</evidence>
<sequence>MLGCISAPDADHSRAVPASVDTMENNSSGTRVITSPEDSGNAASRSPQLAESLQSTSQMQRMSSPRSPDYPPKVSTDPNSPASAIVTKSSMTYGLPMVSNGTGWASSIRVMDQASSSQQQVLVKPKVENNLQQCSIPCEGNELKTQQTKHMERLAEDKSIKQEPMEVKCEPDETKCKVEAGSTPHKSHSSSSRDRHKERSDRHSCSKCYKRSKIKKSSIGIQCHRDRRNSNTSLGHPMLSPVSSIQKSNSDNLKLNLQIRNNKTMEKLADRSSTSKFLHGMRYKDFIHIETYPNGGATVVHMYQEEIDVLSKEQLEELAQEFFQVVFGEDENGNAHHVMGIVHNAASYMPDFLDHMADIYPTLTVKNGVLGHKSDIETTTMLQYQEHVSKSYANGTFRYGPLHQISLVGTVHEEVGGYFPDILQILEENIFLKQTMPWGPLSAVRMDSPQESNDGPILWIRPGEQLVPTADMNKSPCKRRRTGINELRNLQYLPRLSEAREYMFEDRTRAHADHVGHGLERQTTAAVGVLKAVHAGQPPEHNRITKDVVAFHAADFNELVEKLQLDLHEPPISQCVQWLEDAKLNQLRRQSIRYARISLYDNDIYFLPRNIIHQFRTVSAVSSIAWHVRLQRYYPEDNGATKQSSQCTREPKPITHEIDDEDEQKENTVKQRVERRLSLDEEKKAKERAAEYQGNLKKSDQQLKDKQRHRERKEERKEERKQERPKVSSTGETKDRDKNHQERHKTSSSSSSHTHSGGSSSSNHEKKLKRSDSKSSTSEMRRHSSSSSSHHSSKSDNRSSNTIKQILEPISRSLPKEELKSALEVMRNLSSAGQSSSLKQDSIALKVDTELISARQTVGKTYATEVVDKALEIAIYKSKEDVQEVCQSLRDGVTSASKDMLERIRKESLEIAEKLNSEDSVIREKAYRLLESETVGAFISKLDLATEHAVKALIEMAEDESKEECQNKKEGCQETESKSYKERSKENEIPSLSTPTKQSEKSGHSVELASAAASQMRSPEDDASEDSYASSQPWSNYRSIAGAGGDVSPKYGSMLCCPSLDSRMIMTTRGNEVSHRILSGSESQSPNENVSMSRNPGVNFDPDMYWEMNYHEAAIFLEEGRNNEKFDSHPRHPEDLPAYLLVHNSWYYGLDLFTSLLLLGLAFVEEPAATPFQLPVWAHGSIELLALATIGIELTLKLRWIGWGTMLKHKRTMLKCITLFIMFIEALIVLVRQSSHFRVTRALRPIFLVDTKYCGGVRRFIRQILQTLPPILDMLGLLLFFILTYMVLGYYLFFEMNRNFATLQDSFVSLFVLLTTANFPDIMMPSFSISKWYAIYFVCYLCTMLYVMMNLMLAVVNETFTSAERDKFKKLFLHKRKACQHSFQLLVSKQNPDQMRFKQFEGLMRYYAPQKSIQDVVLMFRYLNISGSGSLSSDEFLNVYDAAVLTWEPQYTNIPWYHMAWAPLQILCQGAYIAISWSYFETLIYTIIIGNGIAMVFRLLQPEPDRLSSAHMFAAGWDTLLFGGLFAAEALTKVLGLGVRRYLSSGWNLFDLGTSMMILVAACGLTLFPSAVLFVVFRPLRMLRLFKIKKRYRDVFGTLVILTPLMCSTAIVMLVLYYFFAIIGMELFAGYEMRNCCRNTSVEDFYKYSANESTSLGYYYLNTFDNLAASYMTLFELTVVNNWFILMNAYAVTVGRYTRGYFMVFYLITMIVLTIVVSSFLEAFRFRIQYKKSTTKRDEEKMLHEEVELKYDDLQAVVQDYHLLEQIRSFLPMSTSATYIGSRPRTREVLQRRMYIHEILEWLAEAKSQERNDAPRPRPDFDEYSMDDHINENDSAIMNGVTLTHRGSSTVFNPS</sequence>